<dbReference type="InterPro" id="IPR011006">
    <property type="entry name" value="CheY-like_superfamily"/>
</dbReference>
<keyword evidence="12" id="KW-0804">Transcription</keyword>
<evidence type="ECO:0000256" key="16">
    <source>
        <dbReference type="PROSITE-ProRule" id="PRU00169"/>
    </source>
</evidence>
<dbReference type="InterPro" id="IPR025662">
    <property type="entry name" value="Sigma_54_int_dom_ATP-bd_1"/>
</dbReference>
<dbReference type="SUPFAM" id="SSF52540">
    <property type="entry name" value="P-loop containing nucleoside triphosphate hydrolases"/>
    <property type="match status" value="1"/>
</dbReference>
<dbReference type="Proteomes" id="UP000315003">
    <property type="component" value="Chromosome"/>
</dbReference>
<evidence type="ECO:0000256" key="4">
    <source>
        <dbReference type="ARBA" id="ARBA00022491"/>
    </source>
</evidence>
<dbReference type="InterPro" id="IPR027417">
    <property type="entry name" value="P-loop_NTPase"/>
</dbReference>
<protein>
    <recommendedName>
        <fullName evidence="2">DNA-binding transcriptional regulator NtrC</fullName>
    </recommendedName>
    <alternativeName>
        <fullName evidence="14">Nitrogen regulation protein NR(I)</fullName>
    </alternativeName>
    <alternativeName>
        <fullName evidence="15">Nitrogen regulator I</fullName>
    </alternativeName>
</protein>
<evidence type="ECO:0000256" key="7">
    <source>
        <dbReference type="ARBA" id="ARBA00022840"/>
    </source>
</evidence>
<dbReference type="FunFam" id="3.40.50.300:FF:000006">
    <property type="entry name" value="DNA-binding transcriptional regulator NtrC"/>
    <property type="match status" value="1"/>
</dbReference>
<keyword evidence="6" id="KW-0547">Nucleotide-binding</keyword>
<evidence type="ECO:0000256" key="14">
    <source>
        <dbReference type="ARBA" id="ARBA00029881"/>
    </source>
</evidence>
<dbReference type="PROSITE" id="PS00676">
    <property type="entry name" value="SIGMA54_INTERACT_2"/>
    <property type="match status" value="1"/>
</dbReference>
<dbReference type="PANTHER" id="PTHR32071">
    <property type="entry name" value="TRANSCRIPTIONAL REGULATORY PROTEIN"/>
    <property type="match status" value="1"/>
</dbReference>
<evidence type="ECO:0000256" key="12">
    <source>
        <dbReference type="ARBA" id="ARBA00023163"/>
    </source>
</evidence>
<feature type="modified residue" description="4-aspartylphosphate" evidence="16">
    <location>
        <position position="70"/>
    </location>
</feature>
<evidence type="ECO:0000313" key="19">
    <source>
        <dbReference type="EMBL" id="QDT62009.1"/>
    </source>
</evidence>
<evidence type="ECO:0000256" key="9">
    <source>
        <dbReference type="ARBA" id="ARBA00023015"/>
    </source>
</evidence>
<keyword evidence="9" id="KW-0805">Transcription regulation</keyword>
<dbReference type="InterPro" id="IPR058031">
    <property type="entry name" value="AAA_lid_NorR"/>
</dbReference>
<dbReference type="InterPro" id="IPR002078">
    <property type="entry name" value="Sigma_54_int"/>
</dbReference>
<evidence type="ECO:0000259" key="18">
    <source>
        <dbReference type="PROSITE" id="PS50110"/>
    </source>
</evidence>
<keyword evidence="8" id="KW-0902">Two-component regulatory system</keyword>
<dbReference type="AlphaFoldDB" id="A0A517T0U6"/>
<dbReference type="CDD" id="cd00009">
    <property type="entry name" value="AAA"/>
    <property type="match status" value="1"/>
</dbReference>
<dbReference type="InterPro" id="IPR003593">
    <property type="entry name" value="AAA+_ATPase"/>
</dbReference>
<keyword evidence="13" id="KW-0535">Nitrogen fixation</keyword>
<dbReference type="RefSeq" id="WP_419187721.1">
    <property type="nucleotide sequence ID" value="NZ_CP036272.1"/>
</dbReference>
<dbReference type="Gene3D" id="3.40.50.2300">
    <property type="match status" value="1"/>
</dbReference>
<dbReference type="GO" id="GO:0005737">
    <property type="term" value="C:cytoplasm"/>
    <property type="evidence" value="ECO:0007669"/>
    <property type="project" value="UniProtKB-SubCell"/>
</dbReference>
<evidence type="ECO:0000256" key="10">
    <source>
        <dbReference type="ARBA" id="ARBA00023125"/>
    </source>
</evidence>
<sequence length="482" mass="53462">MNQDPKHNPASETKPVDEQYRVLVIDDEPSICWAFETLFASQGHQVVTASSAEEGFQLACQTPPDLVLLDVRLPGQSGLELLPKLKQQIGNCPVIVMTAFGDLETAVAAVKRGATDYLTKPFELQQVKQVCDAALRSSFDAELKKPTIDRSQRGKLIGQSAAMQQVFRQIALVAQSDLSVLITGETGTGKELVASAIHLHSHRAQAPYLPIAPVALNPELIESELFGHIRGAFTGAETDRVGLFEMAHGGTVMLDEIGDLPMNIQVKLLRVLEHGEFMRVGDTETRHADVRVLAATNCDLRKAMAEGKFREDLYYRLSGLQIHLPPLRGRKDDLNMLARHFFSQVSQADPQQAMDDDLCSQLAERNWQGNIRELRNAVEHAAVVSRGRTMTLQDFPDPMDETIGDEETSGTLDDVVNQWIDSLLADDETADLQSQLIRRFEPLLIKKVLISTKGNRAAAAERLGIHRGTLREKLRSYQMDND</sequence>
<evidence type="ECO:0000256" key="1">
    <source>
        <dbReference type="ARBA" id="ARBA00004496"/>
    </source>
</evidence>
<dbReference type="PROSITE" id="PS00675">
    <property type="entry name" value="SIGMA54_INTERACT_1"/>
    <property type="match status" value="1"/>
</dbReference>
<reference evidence="19 20" key="1">
    <citation type="submission" date="2019-02" db="EMBL/GenBank/DDBJ databases">
        <title>Deep-cultivation of Planctomycetes and their phenomic and genomic characterization uncovers novel biology.</title>
        <authorList>
            <person name="Wiegand S."/>
            <person name="Jogler M."/>
            <person name="Boedeker C."/>
            <person name="Pinto D."/>
            <person name="Vollmers J."/>
            <person name="Rivas-Marin E."/>
            <person name="Kohn T."/>
            <person name="Peeters S.H."/>
            <person name="Heuer A."/>
            <person name="Rast P."/>
            <person name="Oberbeckmann S."/>
            <person name="Bunk B."/>
            <person name="Jeske O."/>
            <person name="Meyerdierks A."/>
            <person name="Storesund J.E."/>
            <person name="Kallscheuer N."/>
            <person name="Luecker S."/>
            <person name="Lage O.M."/>
            <person name="Pohl T."/>
            <person name="Merkel B.J."/>
            <person name="Hornburger P."/>
            <person name="Mueller R.-W."/>
            <person name="Bruemmer F."/>
            <person name="Labrenz M."/>
            <person name="Spormann A.M."/>
            <person name="Op den Camp H."/>
            <person name="Overmann J."/>
            <person name="Amann R."/>
            <person name="Jetten M.S.M."/>
            <person name="Mascher T."/>
            <person name="Medema M.H."/>
            <person name="Devos D.P."/>
            <person name="Kaster A.-K."/>
            <person name="Ovreas L."/>
            <person name="Rohde M."/>
            <person name="Galperin M.Y."/>
            <person name="Jogler C."/>
        </authorList>
    </citation>
    <scope>NUCLEOTIDE SEQUENCE [LARGE SCALE GENOMIC DNA]</scope>
    <source>
        <strain evidence="19 20">SV_7m_r</strain>
    </source>
</reference>
<dbReference type="SMART" id="SM00448">
    <property type="entry name" value="REC"/>
    <property type="match status" value="1"/>
</dbReference>
<evidence type="ECO:0000256" key="5">
    <source>
        <dbReference type="ARBA" id="ARBA00022553"/>
    </source>
</evidence>
<dbReference type="PROSITE" id="PS50110">
    <property type="entry name" value="RESPONSE_REGULATORY"/>
    <property type="match status" value="1"/>
</dbReference>
<evidence type="ECO:0000256" key="13">
    <source>
        <dbReference type="ARBA" id="ARBA00023231"/>
    </source>
</evidence>
<keyword evidence="5 16" id="KW-0597">Phosphoprotein</keyword>
<dbReference type="SMART" id="SM00382">
    <property type="entry name" value="AAA"/>
    <property type="match status" value="1"/>
</dbReference>
<dbReference type="SUPFAM" id="SSF52172">
    <property type="entry name" value="CheY-like"/>
    <property type="match status" value="1"/>
</dbReference>
<dbReference type="Gene3D" id="3.40.50.300">
    <property type="entry name" value="P-loop containing nucleotide triphosphate hydrolases"/>
    <property type="match status" value="1"/>
</dbReference>
<dbReference type="FunFam" id="3.40.50.2300:FF:000018">
    <property type="entry name" value="DNA-binding transcriptional regulator NtrC"/>
    <property type="match status" value="1"/>
</dbReference>
<dbReference type="InterPro" id="IPR001789">
    <property type="entry name" value="Sig_transdc_resp-reg_receiver"/>
</dbReference>
<dbReference type="EMBL" id="CP036272">
    <property type="protein sequence ID" value="QDT62009.1"/>
    <property type="molecule type" value="Genomic_DNA"/>
</dbReference>
<dbReference type="Pfam" id="PF00072">
    <property type="entry name" value="Response_reg"/>
    <property type="match status" value="1"/>
</dbReference>
<dbReference type="PROSITE" id="PS50045">
    <property type="entry name" value="SIGMA54_INTERACT_4"/>
    <property type="match status" value="1"/>
</dbReference>
<evidence type="ECO:0000256" key="6">
    <source>
        <dbReference type="ARBA" id="ARBA00022741"/>
    </source>
</evidence>
<dbReference type="InterPro" id="IPR025943">
    <property type="entry name" value="Sigma_54_int_dom_ATP-bd_2"/>
</dbReference>
<dbReference type="CDD" id="cd00156">
    <property type="entry name" value="REC"/>
    <property type="match status" value="1"/>
</dbReference>
<comment type="subcellular location">
    <subcellularLocation>
        <location evidence="1">Cytoplasm</location>
    </subcellularLocation>
</comment>
<dbReference type="Pfam" id="PF02954">
    <property type="entry name" value="HTH_8"/>
    <property type="match status" value="1"/>
</dbReference>
<dbReference type="PANTHER" id="PTHR32071:SF95">
    <property type="entry name" value="DNA-BINDING TRANSCRIPTIONAL REGULATOR NTRC"/>
    <property type="match status" value="1"/>
</dbReference>
<evidence type="ECO:0000256" key="2">
    <source>
        <dbReference type="ARBA" id="ARBA00019059"/>
    </source>
</evidence>
<evidence type="ECO:0000256" key="11">
    <source>
        <dbReference type="ARBA" id="ARBA00023159"/>
    </source>
</evidence>
<evidence type="ECO:0000313" key="20">
    <source>
        <dbReference type="Proteomes" id="UP000315003"/>
    </source>
</evidence>
<evidence type="ECO:0000256" key="3">
    <source>
        <dbReference type="ARBA" id="ARBA00022490"/>
    </source>
</evidence>
<dbReference type="PRINTS" id="PR01590">
    <property type="entry name" value="HTHFIS"/>
</dbReference>
<dbReference type="Gene3D" id="1.10.10.60">
    <property type="entry name" value="Homeodomain-like"/>
    <property type="match status" value="1"/>
</dbReference>
<dbReference type="Gene3D" id="1.10.8.60">
    <property type="match status" value="1"/>
</dbReference>
<keyword evidence="10" id="KW-0238">DNA-binding</keyword>
<keyword evidence="4" id="KW-0678">Repressor</keyword>
<dbReference type="InterPro" id="IPR002197">
    <property type="entry name" value="HTH_Fis"/>
</dbReference>
<organism evidence="19 20">
    <name type="scientific">Stieleria bergensis</name>
    <dbReference type="NCBI Taxonomy" id="2528025"/>
    <lineage>
        <taxon>Bacteria</taxon>
        <taxon>Pseudomonadati</taxon>
        <taxon>Planctomycetota</taxon>
        <taxon>Planctomycetia</taxon>
        <taxon>Pirellulales</taxon>
        <taxon>Pirellulaceae</taxon>
        <taxon>Stieleria</taxon>
    </lineage>
</organism>
<dbReference type="Pfam" id="PF25601">
    <property type="entry name" value="AAA_lid_14"/>
    <property type="match status" value="1"/>
</dbReference>
<proteinExistence type="predicted"/>
<keyword evidence="3" id="KW-0963">Cytoplasm</keyword>
<evidence type="ECO:0000256" key="8">
    <source>
        <dbReference type="ARBA" id="ARBA00023012"/>
    </source>
</evidence>
<dbReference type="GO" id="GO:0006355">
    <property type="term" value="P:regulation of DNA-templated transcription"/>
    <property type="evidence" value="ECO:0007669"/>
    <property type="project" value="InterPro"/>
</dbReference>
<feature type="domain" description="Response regulatory" evidence="18">
    <location>
        <begin position="21"/>
        <end position="135"/>
    </location>
</feature>
<keyword evidence="11" id="KW-0010">Activator</keyword>
<dbReference type="Pfam" id="PF00158">
    <property type="entry name" value="Sigma54_activat"/>
    <property type="match status" value="1"/>
</dbReference>
<evidence type="ECO:0000259" key="17">
    <source>
        <dbReference type="PROSITE" id="PS50045"/>
    </source>
</evidence>
<name>A0A517T0U6_9BACT</name>
<dbReference type="GO" id="GO:0000160">
    <property type="term" value="P:phosphorelay signal transduction system"/>
    <property type="evidence" value="ECO:0007669"/>
    <property type="project" value="UniProtKB-KW"/>
</dbReference>
<dbReference type="SUPFAM" id="SSF46689">
    <property type="entry name" value="Homeodomain-like"/>
    <property type="match status" value="1"/>
</dbReference>
<accession>A0A517T0U6</accession>
<keyword evidence="20" id="KW-1185">Reference proteome</keyword>
<keyword evidence="7" id="KW-0067">ATP-binding</keyword>
<dbReference type="InterPro" id="IPR009057">
    <property type="entry name" value="Homeodomain-like_sf"/>
</dbReference>
<dbReference type="GO" id="GO:0005524">
    <property type="term" value="F:ATP binding"/>
    <property type="evidence" value="ECO:0007669"/>
    <property type="project" value="UniProtKB-KW"/>
</dbReference>
<dbReference type="GO" id="GO:0043565">
    <property type="term" value="F:sequence-specific DNA binding"/>
    <property type="evidence" value="ECO:0007669"/>
    <property type="project" value="InterPro"/>
</dbReference>
<feature type="domain" description="Sigma-54 factor interaction" evidence="17">
    <location>
        <begin position="156"/>
        <end position="383"/>
    </location>
</feature>
<evidence type="ECO:0000256" key="15">
    <source>
        <dbReference type="ARBA" id="ARBA00031910"/>
    </source>
</evidence>
<gene>
    <name evidence="19" type="primary">glnG_2</name>
    <name evidence="19" type="ORF">SV7mr_45500</name>
</gene>